<name>A0A5B8M2C6_9MICO</name>
<dbReference type="NCBIfam" id="NF041756">
    <property type="entry name" value="EfeU"/>
    <property type="match status" value="1"/>
</dbReference>
<proteinExistence type="inferred from homology"/>
<evidence type="ECO:0000256" key="6">
    <source>
        <dbReference type="ARBA" id="ARBA00022729"/>
    </source>
</evidence>
<dbReference type="Gene3D" id="1.20.1420.20">
    <property type="entry name" value="M75 peptidase, HXXE motif"/>
    <property type="match status" value="1"/>
</dbReference>
<gene>
    <name evidence="12" type="ORF">FPZ11_06015</name>
</gene>
<reference evidence="12 13" key="1">
    <citation type="submission" date="2019-07" db="EMBL/GenBank/DDBJ databases">
        <title>Full genome sequence of Humibacter sp. WJ7-1.</title>
        <authorList>
            <person name="Im W.-T."/>
        </authorList>
    </citation>
    <scope>NUCLEOTIDE SEQUENCE [LARGE SCALE GENOMIC DNA]</scope>
    <source>
        <strain evidence="12 13">WJ7-1</strain>
    </source>
</reference>
<comment type="similarity">
    <text evidence="4">Belongs to the oxidase-dependent Fe transporter (OFeT) (TC 9.A.10.1) family.</text>
</comment>
<dbReference type="InterPro" id="IPR038352">
    <property type="entry name" value="Imelysin_sf"/>
</dbReference>
<dbReference type="Pfam" id="PF03239">
    <property type="entry name" value="FTR1"/>
    <property type="match status" value="1"/>
</dbReference>
<evidence type="ECO:0000259" key="11">
    <source>
        <dbReference type="Pfam" id="PF09375"/>
    </source>
</evidence>
<dbReference type="GO" id="GO:0030313">
    <property type="term" value="C:cell envelope"/>
    <property type="evidence" value="ECO:0007669"/>
    <property type="project" value="UniProtKB-SubCell"/>
</dbReference>
<evidence type="ECO:0000313" key="13">
    <source>
        <dbReference type="Proteomes" id="UP000320216"/>
    </source>
</evidence>
<keyword evidence="8 10" id="KW-0472">Membrane</keyword>
<keyword evidence="13" id="KW-1185">Reference proteome</keyword>
<dbReference type="InterPro" id="IPR050894">
    <property type="entry name" value="EfeM/EfeO_iron_uptake"/>
</dbReference>
<dbReference type="AlphaFoldDB" id="A0A5B8M2C6"/>
<dbReference type="GO" id="GO:0005381">
    <property type="term" value="F:iron ion transmembrane transporter activity"/>
    <property type="evidence" value="ECO:0007669"/>
    <property type="project" value="InterPro"/>
</dbReference>
<evidence type="ECO:0000256" key="2">
    <source>
        <dbReference type="ARBA" id="ARBA00004196"/>
    </source>
</evidence>
<dbReference type="InterPro" id="IPR004923">
    <property type="entry name" value="FTR1/Fip1/EfeU"/>
</dbReference>
<organism evidence="12 13">
    <name type="scientific">Humibacter ginsenosidimutans</name>
    <dbReference type="NCBI Taxonomy" id="2599293"/>
    <lineage>
        <taxon>Bacteria</taxon>
        <taxon>Bacillati</taxon>
        <taxon>Actinomycetota</taxon>
        <taxon>Actinomycetes</taxon>
        <taxon>Micrococcales</taxon>
        <taxon>Microbacteriaceae</taxon>
        <taxon>Humibacter</taxon>
    </lineage>
</organism>
<dbReference type="PANTHER" id="PTHR39192:SF1">
    <property type="entry name" value="IRON UPTAKE SYSTEM COMPONENT EFEO"/>
    <property type="match status" value="1"/>
</dbReference>
<dbReference type="EMBL" id="CP042305">
    <property type="protein sequence ID" value="QDZ14376.1"/>
    <property type="molecule type" value="Genomic_DNA"/>
</dbReference>
<dbReference type="PANTHER" id="PTHR39192">
    <property type="entry name" value="IRON UPTAKE SYSTEM COMPONENT EFEO"/>
    <property type="match status" value="1"/>
</dbReference>
<evidence type="ECO:0000256" key="10">
    <source>
        <dbReference type="SAM" id="Phobius"/>
    </source>
</evidence>
<sequence length="1118" mass="115758">MTTAPAIQTHPMTLFVISTDPPKLCWDSTAIATSAPSAAHAVESLPELSRRMPTSRQASASSATTIPHGKSAEPTVEECTTVPRTPNAIPATTMTTAVTTRVSMRPVYEVSGSSGRASDSAVDIRGSRQVISKRVRLALPNSTRIHPTGPEGFTVLATLVIGLREGLEAALIVGIIAAFLKRNGASLKPMWLGVSAALVLSVAVGFVLQAIEASLPQAAQEGMEAVIGAIAVIFVTTMIVWMKKHSRAMKKELEKEAAEALGTGTTWALAGMAFLAVLKEGFETSVFLLATFQASTSAAAAALGAVIGVAAAVAIGIGLYTGGVKLNLSRFFTITGVFLVFVAGGLVVSALRSAHEAGWIVFGQQPTVDLSWLAPTGSVQAALITGVLGIPADPRVVEVLGWVLYVVPVLAFSVWPKRYRLAPAAVPKALLGGAAVLGAAAIVLAIAVPAGGSPDVPASAPLTNGGTAAFRTQGSGGSLAVTGTDAATYRFGGSSATTHAGADRAWSTNVTTHPSDRPSTLDLSDLTQLAGGRIPVGIDPSNAPGPYTARWTSAMRVSAYTSGDGLVDASNSVRTVVTISGGGLTAPRAFAVPDEGAQWSVKAGHVAAASASIAAAQASAREAQLWKLWLPLAFAIAAVWLLVAGLRGRKRLAVDASSSVVTASTASDVARADPTSAVGHSPRRRPHRPPRHSPTQPTPWRAQPPLGAPPMQPSSRRRVSTGLATAAALISAALVLTGCSSNESTAAKTSSGVSHVKVTLANDGSNDTCTLDHTSAPAGPITFTVENTSATGITEVELQSDERIIGEKENLAPGLKPVSFTLTLGGGKYTVYCPGGKKENLDFTVTGKAAAQKKGSVPTLLAAGSAEYATYVDDQIAGMVQGVASLKSAIDSGDLAAAQKEYGQARPFYERIESDVEGFVLPGSKPNDNAGNLDYLIDMRASNLDPTVGWHGFHAIERDLFQAKAITSGTQQLAAELQKNVGTLAGLAKNLKYKPEDLANGAAGLLEEVQSEKIKGEEEAFSHIDLVDFAANVEGSQQAFEYLKPGLTKIDSTLTSQINTQFQKVNAMLDTYRDPSAIGGYVTYTPALRASDANKLSQAVQALQDPLSRLAEKVATAQ</sequence>
<evidence type="ECO:0000256" key="1">
    <source>
        <dbReference type="ARBA" id="ARBA00004141"/>
    </source>
</evidence>
<evidence type="ECO:0000256" key="8">
    <source>
        <dbReference type="ARBA" id="ARBA00023136"/>
    </source>
</evidence>
<dbReference type="KEGG" id="huw:FPZ11_06015"/>
<keyword evidence="5 10" id="KW-0812">Transmembrane</keyword>
<evidence type="ECO:0000256" key="4">
    <source>
        <dbReference type="ARBA" id="ARBA00008333"/>
    </source>
</evidence>
<dbReference type="InterPro" id="IPR053377">
    <property type="entry name" value="Iron_uptake_EfeM/EfeO"/>
</dbReference>
<feature type="region of interest" description="Disordered" evidence="9">
    <location>
        <begin position="49"/>
        <end position="88"/>
    </location>
</feature>
<evidence type="ECO:0000256" key="7">
    <source>
        <dbReference type="ARBA" id="ARBA00022989"/>
    </source>
</evidence>
<evidence type="ECO:0000256" key="3">
    <source>
        <dbReference type="ARBA" id="ARBA00005989"/>
    </source>
</evidence>
<comment type="similarity">
    <text evidence="3">Belongs to the EfeM/EfeO family.</text>
</comment>
<feature type="transmembrane region" description="Helical" evidence="10">
    <location>
        <begin position="261"/>
        <end position="278"/>
    </location>
</feature>
<feature type="transmembrane region" description="Helical" evidence="10">
    <location>
        <begin position="298"/>
        <end position="319"/>
    </location>
</feature>
<dbReference type="CDD" id="cd14656">
    <property type="entry name" value="Imelysin-like_EfeO"/>
    <property type="match status" value="1"/>
</dbReference>
<protein>
    <recommendedName>
        <fullName evidence="11">Imelysin-like domain-containing protein</fullName>
    </recommendedName>
</protein>
<feature type="compositionally biased region" description="Basic residues" evidence="9">
    <location>
        <begin position="681"/>
        <end position="691"/>
    </location>
</feature>
<evidence type="ECO:0000313" key="12">
    <source>
        <dbReference type="EMBL" id="QDZ14376.1"/>
    </source>
</evidence>
<feature type="transmembrane region" description="Helical" evidence="10">
    <location>
        <begin position="399"/>
        <end position="417"/>
    </location>
</feature>
<feature type="transmembrane region" description="Helical" evidence="10">
    <location>
        <begin position="191"/>
        <end position="211"/>
    </location>
</feature>
<evidence type="ECO:0000256" key="5">
    <source>
        <dbReference type="ARBA" id="ARBA00022692"/>
    </source>
</evidence>
<feature type="region of interest" description="Disordered" evidence="9">
    <location>
        <begin position="663"/>
        <end position="720"/>
    </location>
</feature>
<feature type="transmembrane region" description="Helical" evidence="10">
    <location>
        <begin position="429"/>
        <end position="448"/>
    </location>
</feature>
<dbReference type="Proteomes" id="UP000320216">
    <property type="component" value="Chromosome"/>
</dbReference>
<dbReference type="Pfam" id="PF09375">
    <property type="entry name" value="Peptidase_M75"/>
    <property type="match status" value="1"/>
</dbReference>
<dbReference type="InterPro" id="IPR034981">
    <property type="entry name" value="Imelysin-like_EfeO/Algp7"/>
</dbReference>
<dbReference type="NCBIfam" id="NF041757">
    <property type="entry name" value="EfeO"/>
    <property type="match status" value="1"/>
</dbReference>
<keyword evidence="7 10" id="KW-1133">Transmembrane helix</keyword>
<keyword evidence="6" id="KW-0732">Signal</keyword>
<feature type="transmembrane region" description="Helical" evidence="10">
    <location>
        <begin position="331"/>
        <end position="351"/>
    </location>
</feature>
<dbReference type="OrthoDB" id="7348379at2"/>
<comment type="subcellular location">
    <subcellularLocation>
        <location evidence="2">Cell envelope</location>
    </subcellularLocation>
    <subcellularLocation>
        <location evidence="1">Membrane</location>
        <topology evidence="1">Multi-pass membrane protein</topology>
    </subcellularLocation>
</comment>
<evidence type="ECO:0000256" key="9">
    <source>
        <dbReference type="SAM" id="MobiDB-lite"/>
    </source>
</evidence>
<feature type="domain" description="Imelysin-like" evidence="11">
    <location>
        <begin position="866"/>
        <end position="1109"/>
    </location>
</feature>
<accession>A0A5B8M2C6</accession>
<feature type="transmembrane region" description="Helical" evidence="10">
    <location>
        <begin position="223"/>
        <end position="241"/>
    </location>
</feature>
<dbReference type="GO" id="GO:0033573">
    <property type="term" value="C:high-affinity iron permease complex"/>
    <property type="evidence" value="ECO:0007669"/>
    <property type="project" value="InterPro"/>
</dbReference>
<dbReference type="InterPro" id="IPR018976">
    <property type="entry name" value="Imelysin-like"/>
</dbReference>